<proteinExistence type="predicted"/>
<organism evidence="2 3">
    <name type="scientific">Liparis tanakae</name>
    <name type="common">Tanaka's snailfish</name>
    <dbReference type="NCBI Taxonomy" id="230148"/>
    <lineage>
        <taxon>Eukaryota</taxon>
        <taxon>Metazoa</taxon>
        <taxon>Chordata</taxon>
        <taxon>Craniata</taxon>
        <taxon>Vertebrata</taxon>
        <taxon>Euteleostomi</taxon>
        <taxon>Actinopterygii</taxon>
        <taxon>Neopterygii</taxon>
        <taxon>Teleostei</taxon>
        <taxon>Neoteleostei</taxon>
        <taxon>Acanthomorphata</taxon>
        <taxon>Eupercaria</taxon>
        <taxon>Perciformes</taxon>
        <taxon>Cottioidei</taxon>
        <taxon>Cottales</taxon>
        <taxon>Liparidae</taxon>
        <taxon>Liparis</taxon>
    </lineage>
</organism>
<gene>
    <name evidence="2" type="ORF">EYF80_017119</name>
</gene>
<reference evidence="2 3" key="1">
    <citation type="submission" date="2019-03" db="EMBL/GenBank/DDBJ databases">
        <title>First draft genome of Liparis tanakae, snailfish: a comprehensive survey of snailfish specific genes.</title>
        <authorList>
            <person name="Kim W."/>
            <person name="Song I."/>
            <person name="Jeong J.-H."/>
            <person name="Kim D."/>
            <person name="Kim S."/>
            <person name="Ryu S."/>
            <person name="Song J.Y."/>
            <person name="Lee S.K."/>
        </authorList>
    </citation>
    <scope>NUCLEOTIDE SEQUENCE [LARGE SCALE GENOMIC DNA]</scope>
    <source>
        <tissue evidence="2">Muscle</tissue>
    </source>
</reference>
<evidence type="ECO:0000313" key="2">
    <source>
        <dbReference type="EMBL" id="TNN72670.1"/>
    </source>
</evidence>
<accession>A0A4Z2I4C8</accession>
<keyword evidence="3" id="KW-1185">Reference proteome</keyword>
<feature type="region of interest" description="Disordered" evidence="1">
    <location>
        <begin position="26"/>
        <end position="47"/>
    </location>
</feature>
<feature type="compositionally biased region" description="Polar residues" evidence="1">
    <location>
        <begin position="120"/>
        <end position="134"/>
    </location>
</feature>
<feature type="region of interest" description="Disordered" evidence="1">
    <location>
        <begin position="105"/>
        <end position="134"/>
    </location>
</feature>
<evidence type="ECO:0000256" key="1">
    <source>
        <dbReference type="SAM" id="MobiDB-lite"/>
    </source>
</evidence>
<dbReference type="AlphaFoldDB" id="A0A4Z2I4C8"/>
<dbReference type="EMBL" id="SRLO01000134">
    <property type="protein sequence ID" value="TNN72670.1"/>
    <property type="molecule type" value="Genomic_DNA"/>
</dbReference>
<dbReference type="Proteomes" id="UP000314294">
    <property type="component" value="Unassembled WGS sequence"/>
</dbReference>
<evidence type="ECO:0000313" key="3">
    <source>
        <dbReference type="Proteomes" id="UP000314294"/>
    </source>
</evidence>
<sequence>MHLTVVQAIIAQGAYGPKCSAVGCHTSGKRDHNPVQPPQFGSSSHQPTIQCDQALSNWFTQGHHRDDQGLVSSRSLGFTGPCPHLRTNLWPDILASDERLLGKTQTSRDVRAEQKRNLSRHSWLTAGTRSNPDT</sequence>
<protein>
    <submittedName>
        <fullName evidence="2">Uncharacterized protein</fullName>
    </submittedName>
</protein>
<name>A0A4Z2I4C8_9TELE</name>
<comment type="caution">
    <text evidence="2">The sequence shown here is derived from an EMBL/GenBank/DDBJ whole genome shotgun (WGS) entry which is preliminary data.</text>
</comment>
<feature type="compositionally biased region" description="Basic and acidic residues" evidence="1">
    <location>
        <begin position="105"/>
        <end position="116"/>
    </location>
</feature>